<organism evidence="2 3">
    <name type="scientific">Nocardia thailandica</name>
    <dbReference type="NCBI Taxonomy" id="257275"/>
    <lineage>
        <taxon>Bacteria</taxon>
        <taxon>Bacillati</taxon>
        <taxon>Actinomycetota</taxon>
        <taxon>Actinomycetes</taxon>
        <taxon>Mycobacteriales</taxon>
        <taxon>Nocardiaceae</taxon>
        <taxon>Nocardia</taxon>
    </lineage>
</organism>
<sequence length="453" mass="49333">MTVTTADPTPDEDTGEAPVSAWHPAALLAFRFAVAYLGLFCLWFAQITFVFLGVAVRWVPEDLVAWQMLALDPASRWVGEHVFGVDAALRLNGSGDQAGIWIQTGFVLLAAVVITVVWSVRDRRRTAYPRLAAWGLTLLRLAVAGQLLFYGFAKLIPSQMPEPELTALLSRVGDLSPMALLWTQVGASPAYEMALGAAEVTAGLLLFWPRTATAGALLSVVSMAQVFLLNLTYDVPVKILSGHLLLMSLVLLAPQARRLANVLVLQRPSEPMTQPELFADPRRRRWATGVQLALGAWITAACVVLGLSDWHENGGGAPKPELYGIWEVEEFRADGAPLPALVDDPSRWRRLVVDRGTSAYQRMDDRLVAVTVTTDTPARTLTLATAEAAEAAEPAEPYASFTVDRPAPDRLVLRGRVGQTPAEITLRAADPERFPLRGTGFHWVQNAPYIGGE</sequence>
<dbReference type="Proteomes" id="UP001601444">
    <property type="component" value="Unassembled WGS sequence"/>
</dbReference>
<keyword evidence="1" id="KW-1133">Transmembrane helix</keyword>
<evidence type="ECO:0000313" key="2">
    <source>
        <dbReference type="EMBL" id="MFF0544415.1"/>
    </source>
</evidence>
<keyword evidence="3" id="KW-1185">Reference proteome</keyword>
<gene>
    <name evidence="2" type="ORF">ACFYTF_16410</name>
</gene>
<feature type="transmembrane region" description="Helical" evidence="1">
    <location>
        <begin position="132"/>
        <end position="153"/>
    </location>
</feature>
<proteinExistence type="predicted"/>
<accession>A0ABW6PPS6</accession>
<dbReference type="RefSeq" id="WP_387700980.1">
    <property type="nucleotide sequence ID" value="NZ_JBIAMX010000009.1"/>
</dbReference>
<evidence type="ECO:0000313" key="3">
    <source>
        <dbReference type="Proteomes" id="UP001601444"/>
    </source>
</evidence>
<dbReference type="EMBL" id="JBIAMX010000009">
    <property type="protein sequence ID" value="MFF0544415.1"/>
    <property type="molecule type" value="Genomic_DNA"/>
</dbReference>
<name>A0ABW6PPS6_9NOCA</name>
<comment type="caution">
    <text evidence="2">The sequence shown here is derived from an EMBL/GenBank/DDBJ whole genome shotgun (WGS) entry which is preliminary data.</text>
</comment>
<evidence type="ECO:0000256" key="1">
    <source>
        <dbReference type="SAM" id="Phobius"/>
    </source>
</evidence>
<reference evidence="2 3" key="1">
    <citation type="submission" date="2024-10" db="EMBL/GenBank/DDBJ databases">
        <title>The Natural Products Discovery Center: Release of the First 8490 Sequenced Strains for Exploring Actinobacteria Biosynthetic Diversity.</title>
        <authorList>
            <person name="Kalkreuter E."/>
            <person name="Kautsar S.A."/>
            <person name="Yang D."/>
            <person name="Bader C.D."/>
            <person name="Teijaro C.N."/>
            <person name="Fluegel L."/>
            <person name="Davis C.M."/>
            <person name="Simpson J.R."/>
            <person name="Lauterbach L."/>
            <person name="Steele A.D."/>
            <person name="Gui C."/>
            <person name="Meng S."/>
            <person name="Li G."/>
            <person name="Viehrig K."/>
            <person name="Ye F."/>
            <person name="Su P."/>
            <person name="Kiefer A.F."/>
            <person name="Nichols A."/>
            <person name="Cepeda A.J."/>
            <person name="Yan W."/>
            <person name="Fan B."/>
            <person name="Jiang Y."/>
            <person name="Adhikari A."/>
            <person name="Zheng C.-J."/>
            <person name="Schuster L."/>
            <person name="Cowan T.M."/>
            <person name="Smanski M.J."/>
            <person name="Chevrette M.G."/>
            <person name="De Carvalho L.P.S."/>
            <person name="Shen B."/>
        </authorList>
    </citation>
    <scope>NUCLEOTIDE SEQUENCE [LARGE SCALE GENOMIC DNA]</scope>
    <source>
        <strain evidence="2 3">NPDC004045</strain>
    </source>
</reference>
<feature type="transmembrane region" description="Helical" evidence="1">
    <location>
        <begin position="33"/>
        <end position="59"/>
    </location>
</feature>
<feature type="transmembrane region" description="Helical" evidence="1">
    <location>
        <begin position="100"/>
        <end position="120"/>
    </location>
</feature>
<keyword evidence="1" id="KW-0472">Membrane</keyword>
<feature type="transmembrane region" description="Helical" evidence="1">
    <location>
        <begin position="215"/>
        <end position="233"/>
    </location>
</feature>
<protein>
    <submittedName>
        <fullName evidence="2">DoxX family protein</fullName>
    </submittedName>
</protein>
<feature type="transmembrane region" description="Helical" evidence="1">
    <location>
        <begin position="190"/>
        <end position="208"/>
    </location>
</feature>
<keyword evidence="1" id="KW-0812">Transmembrane</keyword>